<evidence type="ECO:0000256" key="1">
    <source>
        <dbReference type="ARBA" id="ARBA00001968"/>
    </source>
</evidence>
<dbReference type="SUPFAM" id="SSF52972">
    <property type="entry name" value="ITPase-like"/>
    <property type="match status" value="1"/>
</dbReference>
<accession>A0A369LL33</accession>
<dbReference type="Gene3D" id="3.90.950.10">
    <property type="match status" value="1"/>
</dbReference>
<feature type="site" description="Important for substrate specificity" evidence="3">
    <location>
        <position position="82"/>
    </location>
</feature>
<dbReference type="EC" id="3.6.1.9" evidence="3"/>
<comment type="subcellular location">
    <subcellularLocation>
        <location evidence="3">Cytoplasm</location>
    </subcellularLocation>
</comment>
<dbReference type="InterPro" id="IPR003697">
    <property type="entry name" value="Maf-like"/>
</dbReference>
<evidence type="ECO:0000256" key="3">
    <source>
        <dbReference type="HAMAP-Rule" id="MF_00528"/>
    </source>
</evidence>
<comment type="catalytic activity">
    <reaction evidence="3">
        <text>dTTP + H2O = dTMP + diphosphate + H(+)</text>
        <dbReference type="Rhea" id="RHEA:28534"/>
        <dbReference type="ChEBI" id="CHEBI:15377"/>
        <dbReference type="ChEBI" id="CHEBI:15378"/>
        <dbReference type="ChEBI" id="CHEBI:33019"/>
        <dbReference type="ChEBI" id="CHEBI:37568"/>
        <dbReference type="ChEBI" id="CHEBI:63528"/>
        <dbReference type="EC" id="3.6.1.9"/>
    </reaction>
</comment>
<dbReference type="HAMAP" id="MF_00528">
    <property type="entry name" value="Maf"/>
    <property type="match status" value="1"/>
</dbReference>
<dbReference type="InterPro" id="IPR029001">
    <property type="entry name" value="ITPase-like_fam"/>
</dbReference>
<organism evidence="4 5">
    <name type="scientific">Slackia isoflavoniconvertens</name>
    <dbReference type="NCBI Taxonomy" id="572010"/>
    <lineage>
        <taxon>Bacteria</taxon>
        <taxon>Bacillati</taxon>
        <taxon>Actinomycetota</taxon>
        <taxon>Coriobacteriia</taxon>
        <taxon>Eggerthellales</taxon>
        <taxon>Eggerthellaceae</taxon>
        <taxon>Slackia</taxon>
    </lineage>
</organism>
<keyword evidence="2 3" id="KW-0378">Hydrolase</keyword>
<comment type="catalytic activity">
    <reaction evidence="3">
        <text>UTP + H2O = UMP + diphosphate + H(+)</text>
        <dbReference type="Rhea" id="RHEA:29395"/>
        <dbReference type="ChEBI" id="CHEBI:15377"/>
        <dbReference type="ChEBI" id="CHEBI:15378"/>
        <dbReference type="ChEBI" id="CHEBI:33019"/>
        <dbReference type="ChEBI" id="CHEBI:46398"/>
        <dbReference type="ChEBI" id="CHEBI:57865"/>
        <dbReference type="EC" id="3.6.1.9"/>
    </reaction>
</comment>
<comment type="function">
    <text evidence="3">Nucleoside triphosphate pyrophosphatase that hydrolyzes dTTP and UTP. May have a dual role in cell division arrest and in preventing the incorporation of modified nucleotides into cellular nucleic acids.</text>
</comment>
<dbReference type="EMBL" id="PPTO01000004">
    <property type="protein sequence ID" value="RDB59852.1"/>
    <property type="molecule type" value="Genomic_DNA"/>
</dbReference>
<dbReference type="Proteomes" id="UP000253975">
    <property type="component" value="Unassembled WGS sequence"/>
</dbReference>
<dbReference type="Pfam" id="PF02545">
    <property type="entry name" value="Maf"/>
    <property type="match status" value="1"/>
</dbReference>
<comment type="caution">
    <text evidence="4">The sequence shown here is derived from an EMBL/GenBank/DDBJ whole genome shotgun (WGS) entry which is preliminary data.</text>
</comment>
<comment type="similarity">
    <text evidence="3">Belongs to the Maf family. YhdE subfamily.</text>
</comment>
<protein>
    <recommendedName>
        <fullName evidence="3">dTTP/UTP pyrophosphatase</fullName>
        <shortName evidence="3">dTTPase/UTPase</shortName>
        <ecNumber evidence="3">3.6.1.9</ecNumber>
    </recommendedName>
    <alternativeName>
        <fullName evidence="3">Nucleoside triphosphate pyrophosphatase</fullName>
    </alternativeName>
    <alternativeName>
        <fullName evidence="3">Nucleotide pyrophosphatase</fullName>
        <shortName evidence="3">Nucleotide PPase</shortName>
    </alternativeName>
</protein>
<dbReference type="GO" id="GO:0005737">
    <property type="term" value="C:cytoplasm"/>
    <property type="evidence" value="ECO:0007669"/>
    <property type="project" value="UniProtKB-SubCell"/>
</dbReference>
<dbReference type="PIRSF" id="PIRSF006305">
    <property type="entry name" value="Maf"/>
    <property type="match status" value="1"/>
</dbReference>
<dbReference type="AlphaFoldDB" id="A0A369LL33"/>
<dbReference type="GO" id="GO:0009117">
    <property type="term" value="P:nucleotide metabolic process"/>
    <property type="evidence" value="ECO:0007669"/>
    <property type="project" value="UniProtKB-KW"/>
</dbReference>
<reference evidence="4 5" key="1">
    <citation type="journal article" date="2018" name="Elife">
        <title>Discovery and characterization of a prevalent human gut bacterial enzyme sufficient for the inactivation of a family of plant toxins.</title>
        <authorList>
            <person name="Koppel N."/>
            <person name="Bisanz J.E."/>
            <person name="Pandelia M.E."/>
            <person name="Turnbaugh P.J."/>
            <person name="Balskus E.P."/>
        </authorList>
    </citation>
    <scope>NUCLEOTIDE SEQUENCE [LARGE SCALE GENOMIC DNA]</scope>
    <source>
        <strain evidence="4 5">OB21 GAM31</strain>
    </source>
</reference>
<sequence length="210" mass="22587">MPQKVEIILASGSPRRRELLEREGVSFTVLSADVDESLEPDLLRQPEEAAKKLAERKAGAIVQQVLGDPEYVGAAAIIGADTVVAANGKIYGKPVDEDDACRILGELSGRPHQVITGVSVWLVSAPPNKEVSLGFRTFTETSRVTFKELTDEVIAEYVAGGEPMDKAGAYGIQGDGRALVESIDGDFDNIVGLPVKRLMDEFSEIFEAAQ</sequence>
<dbReference type="GO" id="GO:0036218">
    <property type="term" value="F:dTTP diphosphatase activity"/>
    <property type="evidence" value="ECO:0007669"/>
    <property type="project" value="RHEA"/>
</dbReference>
<feature type="active site" description="Proton acceptor" evidence="3">
    <location>
        <position position="81"/>
    </location>
</feature>
<comment type="cofactor">
    <cofactor evidence="1 3">
        <name>a divalent metal cation</name>
        <dbReference type="ChEBI" id="CHEBI:60240"/>
    </cofactor>
</comment>
<name>A0A369LL33_9ACTN</name>
<dbReference type="PANTHER" id="PTHR43213:SF5">
    <property type="entry name" value="BIFUNCTIONAL DTTP_UTP PYROPHOSPHATASE_METHYLTRANSFERASE PROTEIN-RELATED"/>
    <property type="match status" value="1"/>
</dbReference>
<dbReference type="CDD" id="cd00555">
    <property type="entry name" value="Maf"/>
    <property type="match status" value="1"/>
</dbReference>
<feature type="site" description="Important for substrate specificity" evidence="3">
    <location>
        <position position="15"/>
    </location>
</feature>
<evidence type="ECO:0000313" key="5">
    <source>
        <dbReference type="Proteomes" id="UP000253975"/>
    </source>
</evidence>
<proteinExistence type="inferred from homology"/>
<comment type="caution">
    <text evidence="3">Lacks conserved residue(s) required for the propagation of feature annotation.</text>
</comment>
<feature type="site" description="Important for substrate specificity" evidence="3">
    <location>
        <position position="173"/>
    </location>
</feature>
<keyword evidence="3" id="KW-0546">Nucleotide metabolism</keyword>
<dbReference type="GO" id="GO:0036221">
    <property type="term" value="F:UTP diphosphatase activity"/>
    <property type="evidence" value="ECO:0007669"/>
    <property type="project" value="RHEA"/>
</dbReference>
<dbReference type="NCBIfam" id="TIGR00172">
    <property type="entry name" value="maf"/>
    <property type="match status" value="1"/>
</dbReference>
<gene>
    <name evidence="4" type="primary">maf</name>
    <name evidence="4" type="ORF">C1881_04030</name>
</gene>
<dbReference type="RefSeq" id="WP_114615244.1">
    <property type="nucleotide sequence ID" value="NZ_DBFOJN010000024.1"/>
</dbReference>
<dbReference type="PANTHER" id="PTHR43213">
    <property type="entry name" value="BIFUNCTIONAL DTTP/UTP PYROPHOSPHATASE/METHYLTRANSFERASE PROTEIN-RELATED"/>
    <property type="match status" value="1"/>
</dbReference>
<evidence type="ECO:0000256" key="2">
    <source>
        <dbReference type="ARBA" id="ARBA00022801"/>
    </source>
</evidence>
<evidence type="ECO:0000313" key="4">
    <source>
        <dbReference type="EMBL" id="RDB59852.1"/>
    </source>
</evidence>
<keyword evidence="3" id="KW-0963">Cytoplasm</keyword>